<sequence>MNFEDNTYIKAEGVYYAGILKDIKKHKNPLQPIYEAFTNALESISLVPEKNGNGIIKVQLFLSENLHKEREFYKVIIEDSGVGFNDLEFQRFNTYKDTRKGFSNKGSGRLQLIHSFQNCNYTSIYAENGGYLERRFRIAKSDNHIQENAITFLESTTSSAATEPVTTVSLSNLYSEKEKVHYTINLDELKEKLIAHYIQYFCSHKDVLPKIILESYVNNVLAEEQEIVSTDIPEIDSSKDFAVHYHKLSSDGKNIIECNDTENFTVKAFRINKDKLDKNSIRLTSKDEIVESNEFKIGLSSLSADDLIDNDRFLFLISSPFIDKRDDDQRGELKIAKRENFKKDYDLFSEEEIFLDDIEQEANELIISMYEDIKKKNEDKQVRIDALKSMFLLNDDVLQDITISLNDTEERILEKVYAAESKLIAKGDFEIKKQIEELETLNPASDNYEAEFNEAINKLVKEIPQQNRVALTHYVARRKMVLELFEKILNKKLTIQKTSTRNIDEKLLHNLIFKQHSTHPDTSDLWLVNEDFILFKGTSESKLKDIEIDGVKLLKEQLTEEEQKYRDSLEEDKYGKRPDVLLFPDEGKCIIIEFKAPNVNVGEYINQINRYATLIRNFSKDDYEFDTFYGYLIGEAIDADEVRNFDADFKNAAHFDYVFRPTKAIAGKFGRSDGSLYMEVIKYSTLCERATRRNNVFISKLHEKKHQSDDLPF</sequence>
<dbReference type="GO" id="GO:0005524">
    <property type="term" value="F:ATP binding"/>
    <property type="evidence" value="ECO:0007669"/>
    <property type="project" value="UniProtKB-KW"/>
</dbReference>
<dbReference type="EMBL" id="QKTW01000022">
    <property type="protein sequence ID" value="PZF71595.1"/>
    <property type="molecule type" value="Genomic_DNA"/>
</dbReference>
<name>A0A2W2A8B4_9BACT</name>
<dbReference type="Proteomes" id="UP000248745">
    <property type="component" value="Unassembled WGS sequence"/>
</dbReference>
<keyword evidence="1" id="KW-0547">Nucleotide-binding</keyword>
<dbReference type="AlphaFoldDB" id="A0A2W2A8B4"/>
<reference evidence="1 2" key="1">
    <citation type="submission" date="2018-06" db="EMBL/GenBank/DDBJ databases">
        <title>Mucibacter soli gen. nov., sp. nov., a new member of the family Chitinophagaceae producing mucin.</title>
        <authorList>
            <person name="Kim M.-K."/>
            <person name="Park S."/>
            <person name="Kim T.-S."/>
            <person name="Joung Y."/>
            <person name="Han J.-H."/>
            <person name="Kim S.B."/>
        </authorList>
    </citation>
    <scope>NUCLEOTIDE SEQUENCE [LARGE SCALE GENOMIC DNA]</scope>
    <source>
        <strain evidence="1 2">R1-15</strain>
    </source>
</reference>
<keyword evidence="2" id="KW-1185">Reference proteome</keyword>
<comment type="caution">
    <text evidence="1">The sequence shown here is derived from an EMBL/GenBank/DDBJ whole genome shotgun (WGS) entry which is preliminary data.</text>
</comment>
<accession>A0A2W2A8B4</accession>
<keyword evidence="1" id="KW-0067">ATP-binding</keyword>
<dbReference type="OrthoDB" id="2041081at2"/>
<evidence type="ECO:0000313" key="1">
    <source>
        <dbReference type="EMBL" id="PZF71595.1"/>
    </source>
</evidence>
<protein>
    <submittedName>
        <fullName evidence="1">ATP-binding protein</fullName>
    </submittedName>
</protein>
<gene>
    <name evidence="1" type="ORF">DN068_16095</name>
</gene>
<dbReference type="RefSeq" id="WP_110999969.1">
    <property type="nucleotide sequence ID" value="NZ_QKTW01000022.1"/>
</dbReference>
<proteinExistence type="predicted"/>
<evidence type="ECO:0000313" key="2">
    <source>
        <dbReference type="Proteomes" id="UP000248745"/>
    </source>
</evidence>
<organism evidence="1 2">
    <name type="scientific">Taibaiella soli</name>
    <dbReference type="NCBI Taxonomy" id="1649169"/>
    <lineage>
        <taxon>Bacteria</taxon>
        <taxon>Pseudomonadati</taxon>
        <taxon>Bacteroidota</taxon>
        <taxon>Chitinophagia</taxon>
        <taxon>Chitinophagales</taxon>
        <taxon>Chitinophagaceae</taxon>
        <taxon>Taibaiella</taxon>
    </lineage>
</organism>